<dbReference type="SUPFAM" id="SSF53850">
    <property type="entry name" value="Periplasmic binding protein-like II"/>
    <property type="match status" value="1"/>
</dbReference>
<dbReference type="Gene3D" id="3.10.105.10">
    <property type="entry name" value="Dipeptide-binding Protein, Domain 3"/>
    <property type="match status" value="1"/>
</dbReference>
<dbReference type="Proteomes" id="UP001597083">
    <property type="component" value="Unassembled WGS sequence"/>
</dbReference>
<reference evidence="2" key="1">
    <citation type="journal article" date="2019" name="Int. J. Syst. Evol. Microbiol.">
        <title>The Global Catalogue of Microorganisms (GCM) 10K type strain sequencing project: providing services to taxonomists for standard genome sequencing and annotation.</title>
        <authorList>
            <consortium name="The Broad Institute Genomics Platform"/>
            <consortium name="The Broad Institute Genome Sequencing Center for Infectious Disease"/>
            <person name="Wu L."/>
            <person name="Ma J."/>
        </authorList>
    </citation>
    <scope>NUCLEOTIDE SEQUENCE [LARGE SCALE GENOMIC DNA]</scope>
    <source>
        <strain evidence="2">JCM 31696</strain>
    </source>
</reference>
<comment type="caution">
    <text evidence="1">The sequence shown here is derived from an EMBL/GenBank/DDBJ whole genome shotgun (WGS) entry which is preliminary data.</text>
</comment>
<dbReference type="EMBL" id="JBHTIR010001893">
    <property type="protein sequence ID" value="MFD0853109.1"/>
    <property type="molecule type" value="Genomic_DNA"/>
</dbReference>
<accession>A0ABW3CF20</accession>
<sequence>ALAGAFASDAGKIGIKVDLEGLGWEAIDPRMKRDAVVMGGGNPLDPDEVTYGLLHSSRSEDGYNNPGSYQDDTVDAKLDEARSVTDPAARAEAYKAVQRRLMENPPWVFLVFLQHTYVVRGEWTGYEPVVDPHVHGVLHWGPWWNLEKWSRSA</sequence>
<evidence type="ECO:0000313" key="1">
    <source>
        <dbReference type="EMBL" id="MFD0853109.1"/>
    </source>
</evidence>
<feature type="non-terminal residue" evidence="1">
    <location>
        <position position="1"/>
    </location>
</feature>
<dbReference type="Gene3D" id="3.40.190.10">
    <property type="entry name" value="Periplasmic binding protein-like II"/>
    <property type="match status" value="1"/>
</dbReference>
<organism evidence="1 2">
    <name type="scientific">Actinomadura adrarensis</name>
    <dbReference type="NCBI Taxonomy" id="1819600"/>
    <lineage>
        <taxon>Bacteria</taxon>
        <taxon>Bacillati</taxon>
        <taxon>Actinomycetota</taxon>
        <taxon>Actinomycetes</taxon>
        <taxon>Streptosporangiales</taxon>
        <taxon>Thermomonosporaceae</taxon>
        <taxon>Actinomadura</taxon>
    </lineage>
</organism>
<evidence type="ECO:0000313" key="2">
    <source>
        <dbReference type="Proteomes" id="UP001597083"/>
    </source>
</evidence>
<proteinExistence type="predicted"/>
<keyword evidence="2" id="KW-1185">Reference proteome</keyword>
<gene>
    <name evidence="1" type="ORF">ACFQ07_12790</name>
</gene>
<name>A0ABW3CF20_9ACTN</name>
<protein>
    <submittedName>
        <fullName evidence="1">ABC transporter substrate-binding protein</fullName>
    </submittedName>
</protein>